<name>A0A4U1B2L0_9GAMM</name>
<evidence type="ECO:0000313" key="2">
    <source>
        <dbReference type="EMBL" id="TKB43719.1"/>
    </source>
</evidence>
<dbReference type="Proteomes" id="UP000307999">
    <property type="component" value="Unassembled WGS sequence"/>
</dbReference>
<evidence type="ECO:0000256" key="1">
    <source>
        <dbReference type="SAM" id="Phobius"/>
    </source>
</evidence>
<proteinExistence type="predicted"/>
<dbReference type="AlphaFoldDB" id="A0A4U1B2L0"/>
<dbReference type="RefSeq" id="WP_136736874.1">
    <property type="nucleotide sequence ID" value="NZ_SWDB01000034.1"/>
</dbReference>
<reference evidence="2 3" key="1">
    <citation type="submission" date="2019-04" db="EMBL/GenBank/DDBJ databases">
        <title>Thalassotalea guangxiensis sp. nov., isolated from sediment of the coastal wetland.</title>
        <authorList>
            <person name="Zheng S."/>
            <person name="Zhang D."/>
        </authorList>
    </citation>
    <scope>NUCLEOTIDE SEQUENCE [LARGE SCALE GENOMIC DNA]</scope>
    <source>
        <strain evidence="2 3">ZS-4</strain>
    </source>
</reference>
<feature type="transmembrane region" description="Helical" evidence="1">
    <location>
        <begin position="116"/>
        <end position="135"/>
    </location>
</feature>
<gene>
    <name evidence="2" type="ORF">E8M12_13920</name>
</gene>
<protein>
    <recommendedName>
        <fullName evidence="4">DUF3592 domain-containing protein</fullName>
    </recommendedName>
</protein>
<organism evidence="2 3">
    <name type="scientific">Thalassotalea mangrovi</name>
    <dbReference type="NCBI Taxonomy" id="2572245"/>
    <lineage>
        <taxon>Bacteria</taxon>
        <taxon>Pseudomonadati</taxon>
        <taxon>Pseudomonadota</taxon>
        <taxon>Gammaproteobacteria</taxon>
        <taxon>Alteromonadales</taxon>
        <taxon>Colwelliaceae</taxon>
        <taxon>Thalassotalea</taxon>
    </lineage>
</organism>
<sequence>MKVNDFVDHIKSYLAYLAFGGVFLFLTAPDLYNLYYKGAIYTGTVIEIKKVAPVRKTVMQKGWSEVSVIEVGGKYPININGKLKVGKEYTFRLHGSYPNRTQSIYALSHAFRLIEFHFLISIVLLLKGAIGIYRVRKKFNRVTT</sequence>
<keyword evidence="1" id="KW-0472">Membrane</keyword>
<keyword evidence="3" id="KW-1185">Reference proteome</keyword>
<dbReference type="EMBL" id="SWDB01000034">
    <property type="protein sequence ID" value="TKB43719.1"/>
    <property type="molecule type" value="Genomic_DNA"/>
</dbReference>
<keyword evidence="1" id="KW-0812">Transmembrane</keyword>
<evidence type="ECO:0008006" key="4">
    <source>
        <dbReference type="Google" id="ProtNLM"/>
    </source>
</evidence>
<evidence type="ECO:0000313" key="3">
    <source>
        <dbReference type="Proteomes" id="UP000307999"/>
    </source>
</evidence>
<comment type="caution">
    <text evidence="2">The sequence shown here is derived from an EMBL/GenBank/DDBJ whole genome shotgun (WGS) entry which is preliminary data.</text>
</comment>
<keyword evidence="1" id="KW-1133">Transmembrane helix</keyword>
<dbReference type="OrthoDB" id="9881308at2"/>
<accession>A0A4U1B2L0</accession>
<feature type="transmembrane region" description="Helical" evidence="1">
    <location>
        <begin position="12"/>
        <end position="32"/>
    </location>
</feature>